<keyword evidence="2" id="KW-1185">Reference proteome</keyword>
<reference evidence="2" key="1">
    <citation type="submission" date="2013-09" db="EMBL/GenBank/DDBJ databases">
        <title>Corchorus olitorius genome sequencing.</title>
        <authorList>
            <person name="Alam M."/>
            <person name="Haque M.S."/>
            <person name="Islam M.S."/>
            <person name="Emdad E.M."/>
            <person name="Islam M.M."/>
            <person name="Ahmed B."/>
            <person name="Halim A."/>
            <person name="Hossen Q.M.M."/>
            <person name="Hossain M.Z."/>
            <person name="Ahmed R."/>
            <person name="Khan M.M."/>
            <person name="Islam R."/>
            <person name="Rashid M.M."/>
            <person name="Khan S.A."/>
            <person name="Rahman M.S."/>
            <person name="Alam M."/>
            <person name="Yahiya A.S."/>
            <person name="Khan M.S."/>
            <person name="Azam M.S."/>
            <person name="Haque T."/>
            <person name="Lashkar M.Z.H."/>
            <person name="Akhand A.I."/>
            <person name="Morshed G."/>
            <person name="Roy S."/>
            <person name="Uddin K.S."/>
            <person name="Rabeya T."/>
            <person name="Hossain A.S."/>
            <person name="Chowdhury A."/>
            <person name="Snigdha A.R."/>
            <person name="Mortoza M.S."/>
            <person name="Matin S.A."/>
            <person name="Hoque S.M.E."/>
            <person name="Islam M.K."/>
            <person name="Roy D.K."/>
            <person name="Haider R."/>
            <person name="Moosa M.M."/>
            <person name="Elias S.M."/>
            <person name="Hasan A.M."/>
            <person name="Jahan S."/>
            <person name="Shafiuddin M."/>
            <person name="Mahmood N."/>
            <person name="Shommy N.S."/>
        </authorList>
    </citation>
    <scope>NUCLEOTIDE SEQUENCE [LARGE SCALE GENOMIC DNA]</scope>
    <source>
        <strain evidence="2">cv. O-4</strain>
    </source>
</reference>
<accession>A0A1R3J565</accession>
<name>A0A1R3J565_9ROSI</name>
<gene>
    <name evidence="1" type="ORF">COLO4_19492</name>
</gene>
<evidence type="ECO:0000313" key="1">
    <source>
        <dbReference type="EMBL" id="OMO89973.1"/>
    </source>
</evidence>
<evidence type="ECO:0000313" key="2">
    <source>
        <dbReference type="Proteomes" id="UP000187203"/>
    </source>
</evidence>
<protein>
    <submittedName>
        <fullName evidence="1">Uncharacterized protein</fullName>
    </submittedName>
</protein>
<comment type="caution">
    <text evidence="1">The sequence shown here is derived from an EMBL/GenBank/DDBJ whole genome shotgun (WGS) entry which is preliminary data.</text>
</comment>
<sequence length="50" mass="5460">MEHSTAHLTYQMGKWLVALPGSLAPPCPLSYFLADDKELSEPALIAYVLA</sequence>
<dbReference type="Proteomes" id="UP000187203">
    <property type="component" value="Unassembled WGS sequence"/>
</dbReference>
<dbReference type="EMBL" id="AWUE01016635">
    <property type="protein sequence ID" value="OMO89973.1"/>
    <property type="molecule type" value="Genomic_DNA"/>
</dbReference>
<dbReference type="AlphaFoldDB" id="A0A1R3J565"/>
<proteinExistence type="predicted"/>
<organism evidence="1 2">
    <name type="scientific">Corchorus olitorius</name>
    <dbReference type="NCBI Taxonomy" id="93759"/>
    <lineage>
        <taxon>Eukaryota</taxon>
        <taxon>Viridiplantae</taxon>
        <taxon>Streptophyta</taxon>
        <taxon>Embryophyta</taxon>
        <taxon>Tracheophyta</taxon>
        <taxon>Spermatophyta</taxon>
        <taxon>Magnoliopsida</taxon>
        <taxon>eudicotyledons</taxon>
        <taxon>Gunneridae</taxon>
        <taxon>Pentapetalae</taxon>
        <taxon>rosids</taxon>
        <taxon>malvids</taxon>
        <taxon>Malvales</taxon>
        <taxon>Malvaceae</taxon>
        <taxon>Grewioideae</taxon>
        <taxon>Apeibeae</taxon>
        <taxon>Corchorus</taxon>
    </lineage>
</organism>